<dbReference type="AlphaFoldDB" id="A0A4V3BQT7"/>
<dbReference type="RefSeq" id="WP_166665171.1">
    <property type="nucleotide sequence ID" value="NZ_SNVX01000001.1"/>
</dbReference>
<evidence type="ECO:0008006" key="4">
    <source>
        <dbReference type="Google" id="ProtNLM"/>
    </source>
</evidence>
<evidence type="ECO:0000313" key="2">
    <source>
        <dbReference type="EMBL" id="TDN64490.1"/>
    </source>
</evidence>
<evidence type="ECO:0000313" key="3">
    <source>
        <dbReference type="Proteomes" id="UP000295530"/>
    </source>
</evidence>
<feature type="signal peptide" evidence="1">
    <location>
        <begin position="1"/>
        <end position="21"/>
    </location>
</feature>
<sequence>MTTNKIALTAIAFGMATNALAADNSAELAKKLNNPISNLISVPFQYDYDKDVGSSKGSRNLLNIQPVMPIDFSDDAIIISRTIIPVVSERNATPGSGIQTAVGDITQSFWYSPKKKTSNGYIWGLGPVLTIPTGSSLSSKSWGAGPTAIVLKQQGPWTYGALVNHIWDYAGKSNRTHTSQTLLQPFASYTWPTATSLVMNTESTYDWRESEWSVPVNLMVNQVVKVGGQIMQFGTGVRYWAVSDDDHGPAGWGLRLNVTFLFPQK</sequence>
<keyword evidence="1" id="KW-0732">Signal</keyword>
<evidence type="ECO:0000256" key="1">
    <source>
        <dbReference type="SAM" id="SignalP"/>
    </source>
</evidence>
<dbReference type="Proteomes" id="UP000295530">
    <property type="component" value="Unassembled WGS sequence"/>
</dbReference>
<gene>
    <name evidence="2" type="ORF">EC847_101418</name>
</gene>
<reference evidence="2 3" key="1">
    <citation type="submission" date="2019-03" db="EMBL/GenBank/DDBJ databases">
        <title>Genomic analyses of the natural microbiome of Caenorhabditis elegans.</title>
        <authorList>
            <person name="Samuel B."/>
        </authorList>
    </citation>
    <scope>NUCLEOTIDE SEQUENCE [LARGE SCALE GENOMIC DNA]</scope>
    <source>
        <strain evidence="2 3">BIGb0156</strain>
    </source>
</reference>
<feature type="chain" id="PRO_5020788803" description="Outer membrane beta-barrel porin/alpha-amylase" evidence="1">
    <location>
        <begin position="22"/>
        <end position="265"/>
    </location>
</feature>
<protein>
    <recommendedName>
        <fullName evidence="4">Outer membrane beta-barrel porin/alpha-amylase</fullName>
    </recommendedName>
</protein>
<comment type="caution">
    <text evidence="2">The sequence shown here is derived from an EMBL/GenBank/DDBJ whole genome shotgun (WGS) entry which is preliminary data.</text>
</comment>
<accession>A0A4V3BQT7</accession>
<proteinExistence type="predicted"/>
<dbReference type="EMBL" id="SNVX01000001">
    <property type="protein sequence ID" value="TDN64490.1"/>
    <property type="molecule type" value="Genomic_DNA"/>
</dbReference>
<keyword evidence="3" id="KW-1185">Reference proteome</keyword>
<name>A0A4V3BQT7_SCAGO</name>
<organism evidence="2 3">
    <name type="scientific">Scandinavium goeteborgense</name>
    <dbReference type="NCBI Taxonomy" id="1851514"/>
    <lineage>
        <taxon>Bacteria</taxon>
        <taxon>Pseudomonadati</taxon>
        <taxon>Pseudomonadota</taxon>
        <taxon>Gammaproteobacteria</taxon>
        <taxon>Enterobacterales</taxon>
        <taxon>Enterobacteriaceae</taxon>
        <taxon>Scandinavium</taxon>
    </lineage>
</organism>